<feature type="transmembrane region" description="Helical" evidence="1">
    <location>
        <begin position="68"/>
        <end position="90"/>
    </location>
</feature>
<dbReference type="EMBL" id="BKAG01000010">
    <property type="protein sequence ID" value="GEP42450.1"/>
    <property type="molecule type" value="Genomic_DNA"/>
</dbReference>
<keyword evidence="1" id="KW-0472">Membrane</keyword>
<organism evidence="2 3">
    <name type="scientific">Brevifollis gellanilyticus</name>
    <dbReference type="NCBI Taxonomy" id="748831"/>
    <lineage>
        <taxon>Bacteria</taxon>
        <taxon>Pseudomonadati</taxon>
        <taxon>Verrucomicrobiota</taxon>
        <taxon>Verrucomicrobiia</taxon>
        <taxon>Verrucomicrobiales</taxon>
        <taxon>Verrucomicrobiaceae</taxon>
    </lineage>
</organism>
<feature type="transmembrane region" description="Helical" evidence="1">
    <location>
        <begin position="30"/>
        <end position="56"/>
    </location>
</feature>
<protein>
    <submittedName>
        <fullName evidence="2">Uncharacterized protein</fullName>
    </submittedName>
</protein>
<keyword evidence="1" id="KW-0812">Transmembrane</keyword>
<dbReference type="Pfam" id="PF20221">
    <property type="entry name" value="DUF6580"/>
    <property type="match status" value="1"/>
</dbReference>
<keyword evidence="1" id="KW-1133">Transmembrane helix</keyword>
<gene>
    <name evidence="2" type="ORF">BGE01nite_17410</name>
</gene>
<proteinExistence type="predicted"/>
<reference evidence="2 3" key="1">
    <citation type="submission" date="2019-07" db="EMBL/GenBank/DDBJ databases">
        <title>Whole genome shotgun sequence of Brevifollis gellanilyticus NBRC 108608.</title>
        <authorList>
            <person name="Hosoyama A."/>
            <person name="Uohara A."/>
            <person name="Ohji S."/>
            <person name="Ichikawa N."/>
        </authorList>
    </citation>
    <scope>NUCLEOTIDE SEQUENCE [LARGE SCALE GENOMIC DNA]</scope>
    <source>
        <strain evidence="2 3">NBRC 108608</strain>
    </source>
</reference>
<dbReference type="InterPro" id="IPR046487">
    <property type="entry name" value="DUF6580"/>
</dbReference>
<name>A0A512M6T3_9BACT</name>
<dbReference type="AlphaFoldDB" id="A0A512M6T3"/>
<feature type="transmembrane region" description="Helical" evidence="1">
    <location>
        <begin position="118"/>
        <end position="139"/>
    </location>
</feature>
<evidence type="ECO:0000313" key="3">
    <source>
        <dbReference type="Proteomes" id="UP000321577"/>
    </source>
</evidence>
<sequence>MALAFTGTLVMSRALPWWVWPTAMLGINWAALGTASAFASESLAIYGMYAGAAFVASRLRGNLSVLQSLIGVTLCSVIFYCVTNTAAWMVEPGYAKTLAGWWQAQTIGLPAFAPSWVFLKNALLSDLGFSGLLLVAYNAESRVRATAPMPWLARAAA</sequence>
<comment type="caution">
    <text evidence="2">The sequence shown here is derived from an EMBL/GenBank/DDBJ whole genome shotgun (WGS) entry which is preliminary data.</text>
</comment>
<keyword evidence="3" id="KW-1185">Reference proteome</keyword>
<accession>A0A512M6T3</accession>
<evidence type="ECO:0000256" key="1">
    <source>
        <dbReference type="SAM" id="Phobius"/>
    </source>
</evidence>
<dbReference type="Proteomes" id="UP000321577">
    <property type="component" value="Unassembled WGS sequence"/>
</dbReference>
<evidence type="ECO:0000313" key="2">
    <source>
        <dbReference type="EMBL" id="GEP42450.1"/>
    </source>
</evidence>